<protein>
    <submittedName>
        <fullName evidence="7">Cytochrome c-type biogenesis protein CycH</fullName>
    </submittedName>
</protein>
<dbReference type="PANTHER" id="PTHR47870:SF4">
    <property type="entry name" value="CYTOCHROME C-TYPE BIOGENESIS PROTEIN CYCH"/>
    <property type="match status" value="1"/>
</dbReference>
<evidence type="ECO:0000313" key="7">
    <source>
        <dbReference type="EMBL" id="CAI8055275.1"/>
    </source>
</evidence>
<dbReference type="Gene3D" id="1.25.40.10">
    <property type="entry name" value="Tetratricopeptide repeat domain"/>
    <property type="match status" value="1"/>
</dbReference>
<gene>
    <name evidence="7" type="ORF">GBAR_LOCUS30194</name>
</gene>
<evidence type="ECO:0000256" key="4">
    <source>
        <dbReference type="SAM" id="MobiDB-lite"/>
    </source>
</evidence>
<evidence type="ECO:0000256" key="2">
    <source>
        <dbReference type="ARBA" id="ARBA00022737"/>
    </source>
</evidence>
<evidence type="ECO:0000256" key="3">
    <source>
        <dbReference type="ARBA" id="ARBA00022748"/>
    </source>
</evidence>
<evidence type="ECO:0000313" key="8">
    <source>
        <dbReference type="Proteomes" id="UP001174909"/>
    </source>
</evidence>
<evidence type="ECO:0000256" key="1">
    <source>
        <dbReference type="ARBA" id="ARBA00004196"/>
    </source>
</evidence>
<feature type="domain" description="Cytochrome c-type biogenesis protein H TPR" evidence="6">
    <location>
        <begin position="162"/>
        <end position="259"/>
    </location>
</feature>
<dbReference type="Proteomes" id="UP001174909">
    <property type="component" value="Unassembled WGS sequence"/>
</dbReference>
<keyword evidence="8" id="KW-1185">Reference proteome</keyword>
<dbReference type="GO" id="GO:0017004">
    <property type="term" value="P:cytochrome complex assembly"/>
    <property type="evidence" value="ECO:0007669"/>
    <property type="project" value="UniProtKB-KW"/>
</dbReference>
<comment type="caution">
    <text evidence="7">The sequence shown here is derived from an EMBL/GenBank/DDBJ whole genome shotgun (WGS) entry which is preliminary data.</text>
</comment>
<proteinExistence type="predicted"/>
<dbReference type="PANTHER" id="PTHR47870">
    <property type="entry name" value="CYTOCHROME C-TYPE BIOGENESIS PROTEIN CCMH"/>
    <property type="match status" value="1"/>
</dbReference>
<accession>A0AA35TVL4</accession>
<feature type="chain" id="PRO_5041459394" evidence="5">
    <location>
        <begin position="17"/>
        <end position="285"/>
    </location>
</feature>
<keyword evidence="3" id="KW-0201">Cytochrome c-type biogenesis</keyword>
<dbReference type="InterPro" id="IPR051263">
    <property type="entry name" value="C-type_cytochrome_biogenesis"/>
</dbReference>
<dbReference type="AlphaFoldDB" id="A0AA35TVL4"/>
<evidence type="ECO:0000259" key="6">
    <source>
        <dbReference type="Pfam" id="PF23914"/>
    </source>
</evidence>
<dbReference type="GO" id="GO:0005886">
    <property type="term" value="C:plasma membrane"/>
    <property type="evidence" value="ECO:0007669"/>
    <property type="project" value="TreeGrafter"/>
</dbReference>
<keyword evidence="2" id="KW-0677">Repeat</keyword>
<name>A0AA35TVL4_GEOBA</name>
<dbReference type="NCBIfam" id="TIGR03142">
    <property type="entry name" value="cytochro_ccmI"/>
    <property type="match status" value="1"/>
</dbReference>
<sequence length="285" mass="30805">MIFALAAALLTALAVAAVLIPVLRRHRQGPSRADYDLTVYRDQLRELESDRARGLVSEDQEEAARTEIERRMLRAARAREAAQTTEAAQAAEPPDDRARGPAAWRRRAAALGLGLCIPALAAGVYASLGTPGLPGRPFAEIERPVEEPAAVAAFREPVERLAARLQSDPGNLEGWLLLGRSYVVLQRYPEAADALRQAAALSGGDPEVLGMLGEAIVWANDGVVVPEAVRVFRQALETQPDDPVSRFHLALARAQAGRCRKPTRSGSHLPPIHRPTRPGAAIWRG</sequence>
<comment type="subcellular location">
    <subcellularLocation>
        <location evidence="1">Cell envelope</location>
    </subcellularLocation>
</comment>
<feature type="signal peptide" evidence="5">
    <location>
        <begin position="1"/>
        <end position="16"/>
    </location>
</feature>
<dbReference type="Pfam" id="PF23914">
    <property type="entry name" value="TPR_CcmH_CycH"/>
    <property type="match status" value="1"/>
</dbReference>
<reference evidence="7" key="1">
    <citation type="submission" date="2023-03" db="EMBL/GenBank/DDBJ databases">
        <authorList>
            <person name="Steffen K."/>
            <person name="Cardenas P."/>
        </authorList>
    </citation>
    <scope>NUCLEOTIDE SEQUENCE</scope>
</reference>
<feature type="compositionally biased region" description="Low complexity" evidence="4">
    <location>
        <begin position="81"/>
        <end position="92"/>
    </location>
</feature>
<dbReference type="InterPro" id="IPR011990">
    <property type="entry name" value="TPR-like_helical_dom_sf"/>
</dbReference>
<dbReference type="SUPFAM" id="SSF48452">
    <property type="entry name" value="TPR-like"/>
    <property type="match status" value="1"/>
</dbReference>
<dbReference type="EMBL" id="CASHTH010004267">
    <property type="protein sequence ID" value="CAI8055275.1"/>
    <property type="molecule type" value="Genomic_DNA"/>
</dbReference>
<keyword evidence="5" id="KW-0732">Signal</keyword>
<feature type="region of interest" description="Disordered" evidence="4">
    <location>
        <begin position="260"/>
        <end position="285"/>
    </location>
</feature>
<organism evidence="7 8">
    <name type="scientific">Geodia barretti</name>
    <name type="common">Barrett's horny sponge</name>
    <dbReference type="NCBI Taxonomy" id="519541"/>
    <lineage>
        <taxon>Eukaryota</taxon>
        <taxon>Metazoa</taxon>
        <taxon>Porifera</taxon>
        <taxon>Demospongiae</taxon>
        <taxon>Heteroscleromorpha</taxon>
        <taxon>Tetractinellida</taxon>
        <taxon>Astrophorina</taxon>
        <taxon>Geodiidae</taxon>
        <taxon>Geodia</taxon>
    </lineage>
</organism>
<dbReference type="InterPro" id="IPR017560">
    <property type="entry name" value="Cyt_c_biogenesis_CcmI"/>
</dbReference>
<feature type="region of interest" description="Disordered" evidence="4">
    <location>
        <begin position="75"/>
        <end position="101"/>
    </location>
</feature>
<evidence type="ECO:0000256" key="5">
    <source>
        <dbReference type="SAM" id="SignalP"/>
    </source>
</evidence>
<dbReference type="InterPro" id="IPR056413">
    <property type="entry name" value="TPR_CcmH_CycH"/>
</dbReference>